<evidence type="ECO:0000256" key="8">
    <source>
        <dbReference type="ARBA" id="ARBA00023134"/>
    </source>
</evidence>
<dbReference type="PIRSF" id="PIRSF036958">
    <property type="entry name" value="mRNA_capping_HCE"/>
    <property type="match status" value="1"/>
</dbReference>
<dbReference type="InterPro" id="IPR017074">
    <property type="entry name" value="mRNA_cap_enz_bifunc"/>
</dbReference>
<dbReference type="CDD" id="cd07895">
    <property type="entry name" value="Adenylation_mRNA_capping"/>
    <property type="match status" value="1"/>
</dbReference>
<dbReference type="GO" id="GO:0140818">
    <property type="term" value="F:mRNA 5'-triphosphate monophosphatase activity"/>
    <property type="evidence" value="ECO:0007669"/>
    <property type="project" value="InterPro"/>
</dbReference>
<dbReference type="GO" id="GO:0005524">
    <property type="term" value="F:ATP binding"/>
    <property type="evidence" value="ECO:0007669"/>
    <property type="project" value="InterPro"/>
</dbReference>
<dbReference type="PANTHER" id="PTHR10367">
    <property type="entry name" value="MRNA-CAPPING ENZYME"/>
    <property type="match status" value="1"/>
</dbReference>
<feature type="domain" description="Tyrosine specific protein phosphatases" evidence="14">
    <location>
        <begin position="137"/>
        <end position="210"/>
    </location>
</feature>
<dbReference type="InterPro" id="IPR012310">
    <property type="entry name" value="DNA_ligase_ATP-dep_cent"/>
</dbReference>
<evidence type="ECO:0000313" key="16">
    <source>
        <dbReference type="EMBL" id="MCL7045554.1"/>
    </source>
</evidence>
<keyword evidence="3" id="KW-0507">mRNA processing</keyword>
<dbReference type="InterPro" id="IPR012340">
    <property type="entry name" value="NA-bd_OB-fold"/>
</dbReference>
<organism evidence="16 17">
    <name type="scientific">Papaver nudicaule</name>
    <name type="common">Iceland poppy</name>
    <dbReference type="NCBI Taxonomy" id="74823"/>
    <lineage>
        <taxon>Eukaryota</taxon>
        <taxon>Viridiplantae</taxon>
        <taxon>Streptophyta</taxon>
        <taxon>Embryophyta</taxon>
        <taxon>Tracheophyta</taxon>
        <taxon>Spermatophyta</taxon>
        <taxon>Magnoliopsida</taxon>
        <taxon>Ranunculales</taxon>
        <taxon>Papaveraceae</taxon>
        <taxon>Papaveroideae</taxon>
        <taxon>Papaver</taxon>
    </lineage>
</organism>
<evidence type="ECO:0000313" key="17">
    <source>
        <dbReference type="Proteomes" id="UP001177140"/>
    </source>
</evidence>
<dbReference type="InterPro" id="IPR029021">
    <property type="entry name" value="Prot-tyrosine_phosphatase-like"/>
</dbReference>
<keyword evidence="5" id="KW-0548">Nucleotidyltransferase</keyword>
<dbReference type="SUPFAM" id="SSF56091">
    <property type="entry name" value="DNA ligase/mRNA capping enzyme, catalytic domain"/>
    <property type="match status" value="1"/>
</dbReference>
<sequence>MAPVWRRKSHRSQVVETQTDSSMTSRCSDKKIKISDKTNIPPRGWIDCPAVGEPIDNYIIPSKVPLGESSNEFIEPSKRYSPRQVIEQQRLLSREVGLVIDLTDKKECSSSSLEWKGLGIRYVKIPCIGVPDNKSVNEFVYQVMQFNNQFNCDETQPKKFVLVYSSHGCNRAGYMIVHYLIRSYLMTVSEALQLFQDARPAGIYKPDCIDALYRFYHEEKPEGFVWPGFPEWEKTSGFGCNGGGVCNEVLTNDDVLGDAIPKEQQDFLRQWCCYFLNVSGGANGANKFPGSHPVSLNWDNLQFLRQVDYRVTWKADGTRYMMLVNSDGCYLIDRKFNFRRVQMRFPLAQENGIFSKATHNLTLLDGEMVINTDPETHKQERRYLVFDVMAINGVSVIEWPFGERWNMLEEQVIRPRNLESQCISQSTNPRYRYDREPFSVAIKEFWLLSEITERLKEFTPTLLHGSDGLIFQGWNDKYVPFTHEGLLKWKSHEMNSVDFLVGTGKSPSLYLYDKGRMKCMYGHRVVFTNGEDPSQLSGKIIECSYSGNEVWCFMRVREDKSTPNAYGTYLKVMHSIKDNITEEALLDQIQEIVQSKW</sequence>
<protein>
    <recommendedName>
        <fullName evidence="2">mRNA guanylyltransferase</fullName>
        <ecNumber evidence="2">2.7.7.50</ecNumber>
    </recommendedName>
</protein>
<dbReference type="Pfam" id="PF01331">
    <property type="entry name" value="mRNA_cap_enzyme"/>
    <property type="match status" value="1"/>
</dbReference>
<dbReference type="PROSITE" id="PS50160">
    <property type="entry name" value="DNA_LIGASE_A3"/>
    <property type="match status" value="1"/>
</dbReference>
<dbReference type="Pfam" id="PF00782">
    <property type="entry name" value="DSPc"/>
    <property type="match status" value="1"/>
</dbReference>
<evidence type="ECO:0000256" key="2">
    <source>
        <dbReference type="ARBA" id="ARBA00012475"/>
    </source>
</evidence>
<feature type="compositionally biased region" description="Basic residues" evidence="13">
    <location>
        <begin position="1"/>
        <end position="11"/>
    </location>
</feature>
<dbReference type="GO" id="GO:0004484">
    <property type="term" value="F:mRNA guanylyltransferase activity"/>
    <property type="evidence" value="ECO:0007669"/>
    <property type="project" value="UniProtKB-EC"/>
</dbReference>
<dbReference type="Gene3D" id="2.40.50.140">
    <property type="entry name" value="Nucleic acid-binding proteins"/>
    <property type="match status" value="1"/>
</dbReference>
<comment type="subcellular location">
    <subcellularLocation>
        <location evidence="1">Nucleus</location>
    </subcellularLocation>
</comment>
<dbReference type="GO" id="GO:0003910">
    <property type="term" value="F:DNA ligase (ATP) activity"/>
    <property type="evidence" value="ECO:0007669"/>
    <property type="project" value="InterPro"/>
</dbReference>
<feature type="active site" description="N6-GMP-lysine intermediate" evidence="11">
    <location>
        <position position="314"/>
    </location>
</feature>
<keyword evidence="17" id="KW-1185">Reference proteome</keyword>
<dbReference type="Pfam" id="PF03919">
    <property type="entry name" value="mRNA_cap_C"/>
    <property type="match status" value="1"/>
</dbReference>
<accession>A0AA42AZF3</accession>
<evidence type="ECO:0000256" key="11">
    <source>
        <dbReference type="PIRSR" id="PIRSR036958-2"/>
    </source>
</evidence>
<dbReference type="InterPro" id="IPR000387">
    <property type="entry name" value="Tyr_Pase_dom"/>
</dbReference>
<dbReference type="Gene3D" id="3.90.190.10">
    <property type="entry name" value="Protein tyrosine phosphatase superfamily"/>
    <property type="match status" value="1"/>
</dbReference>
<dbReference type="Proteomes" id="UP001177140">
    <property type="component" value="Unassembled WGS sequence"/>
</dbReference>
<comment type="catalytic activity">
    <reaction evidence="10">
        <text>a 5'-end diphospho-ribonucleoside in mRNA + GTP + H(+) = a 5'-end (5'-triphosphoguanosine)-ribonucleoside in mRNA + diphosphate</text>
        <dbReference type="Rhea" id="RHEA:67012"/>
        <dbReference type="Rhea" id="RHEA-COMP:17165"/>
        <dbReference type="Rhea" id="RHEA-COMP:17166"/>
        <dbReference type="ChEBI" id="CHEBI:15378"/>
        <dbReference type="ChEBI" id="CHEBI:33019"/>
        <dbReference type="ChEBI" id="CHEBI:37565"/>
        <dbReference type="ChEBI" id="CHEBI:167616"/>
        <dbReference type="ChEBI" id="CHEBI:167617"/>
        <dbReference type="EC" id="2.7.7.50"/>
    </reaction>
    <physiologicalReaction direction="left-to-right" evidence="10">
        <dbReference type="Rhea" id="RHEA:67013"/>
    </physiologicalReaction>
</comment>
<dbReference type="Gene3D" id="3.30.470.30">
    <property type="entry name" value="DNA ligase/mRNA capping enzyme"/>
    <property type="match status" value="1"/>
</dbReference>
<evidence type="ECO:0000256" key="5">
    <source>
        <dbReference type="ARBA" id="ARBA00022695"/>
    </source>
</evidence>
<keyword evidence="4" id="KW-0808">Transferase</keyword>
<feature type="binding site" evidence="12">
    <location>
        <begin position="555"/>
        <end position="560"/>
    </location>
    <ligand>
        <name>GTP</name>
        <dbReference type="ChEBI" id="CHEBI:37565"/>
    </ligand>
</feature>
<comment type="caution">
    <text evidence="16">The sequence shown here is derived from an EMBL/GenBank/DDBJ whole genome shotgun (WGS) entry which is preliminary data.</text>
</comment>
<dbReference type="InterPro" id="IPR051029">
    <property type="entry name" value="mRNA_Capping_Enz/RNA_Phosphat"/>
</dbReference>
<evidence type="ECO:0000256" key="6">
    <source>
        <dbReference type="ARBA" id="ARBA00022741"/>
    </source>
</evidence>
<evidence type="ECO:0000256" key="13">
    <source>
        <dbReference type="SAM" id="MobiDB-lite"/>
    </source>
</evidence>
<evidence type="ECO:0000256" key="12">
    <source>
        <dbReference type="PIRSR" id="PIRSR036958-3"/>
    </source>
</evidence>
<evidence type="ECO:0000259" key="14">
    <source>
        <dbReference type="PROSITE" id="PS50056"/>
    </source>
</evidence>
<dbReference type="SUPFAM" id="SSF50249">
    <property type="entry name" value="Nucleic acid-binding proteins"/>
    <property type="match status" value="1"/>
</dbReference>
<evidence type="ECO:0000256" key="1">
    <source>
        <dbReference type="ARBA" id="ARBA00004123"/>
    </source>
</evidence>
<dbReference type="GO" id="GO:0005525">
    <property type="term" value="F:GTP binding"/>
    <property type="evidence" value="ECO:0007669"/>
    <property type="project" value="UniProtKB-KW"/>
</dbReference>
<dbReference type="EC" id="2.7.7.50" evidence="2"/>
<dbReference type="GO" id="GO:0005634">
    <property type="term" value="C:nucleus"/>
    <property type="evidence" value="ECO:0007669"/>
    <property type="project" value="UniProtKB-SubCell"/>
</dbReference>
<evidence type="ECO:0000256" key="3">
    <source>
        <dbReference type="ARBA" id="ARBA00022664"/>
    </source>
</evidence>
<evidence type="ECO:0000259" key="15">
    <source>
        <dbReference type="PROSITE" id="PS50160"/>
    </source>
</evidence>
<feature type="binding site" evidence="12">
    <location>
        <begin position="365"/>
        <end position="367"/>
    </location>
    <ligand>
        <name>GTP</name>
        <dbReference type="ChEBI" id="CHEBI:37565"/>
    </ligand>
</feature>
<dbReference type="InterPro" id="IPR001339">
    <property type="entry name" value="mRNA_cap_enzyme_adenylation"/>
</dbReference>
<keyword evidence="6 12" id="KW-0547">Nucleotide-binding</keyword>
<name>A0AA42AZF3_PAPNU</name>
<feature type="domain" description="ATP-dependent DNA ligase family profile" evidence="15">
    <location>
        <begin position="374"/>
        <end position="545"/>
    </location>
</feature>
<keyword evidence="7" id="KW-0506">mRNA capping</keyword>
<gene>
    <name evidence="16" type="ORF">MKW94_011083</name>
</gene>
<keyword evidence="9" id="KW-0539">Nucleus</keyword>
<evidence type="ECO:0000256" key="9">
    <source>
        <dbReference type="ARBA" id="ARBA00023242"/>
    </source>
</evidence>
<dbReference type="GO" id="GO:0006281">
    <property type="term" value="P:DNA repair"/>
    <property type="evidence" value="ECO:0007669"/>
    <property type="project" value="InterPro"/>
</dbReference>
<feature type="binding site" evidence="12">
    <location>
        <begin position="488"/>
        <end position="490"/>
    </location>
    <ligand>
        <name>GTP</name>
        <dbReference type="ChEBI" id="CHEBI:37565"/>
    </ligand>
</feature>
<dbReference type="PROSITE" id="PS50056">
    <property type="entry name" value="TYR_PHOSPHATASE_2"/>
    <property type="match status" value="1"/>
</dbReference>
<keyword evidence="8 12" id="KW-0342">GTP-binding</keyword>
<dbReference type="SUPFAM" id="SSF52799">
    <property type="entry name" value="(Phosphotyrosine protein) phosphatases II"/>
    <property type="match status" value="1"/>
</dbReference>
<feature type="compositionally biased region" description="Polar residues" evidence="13">
    <location>
        <begin position="12"/>
        <end position="22"/>
    </location>
</feature>
<reference evidence="16" key="1">
    <citation type="submission" date="2022-03" db="EMBL/GenBank/DDBJ databases">
        <title>A functionally conserved STORR gene fusion in Papaver species that diverged 16.8 million years ago.</title>
        <authorList>
            <person name="Catania T."/>
        </authorList>
    </citation>
    <scope>NUCLEOTIDE SEQUENCE</scope>
    <source>
        <strain evidence="16">S-191538</strain>
    </source>
</reference>
<feature type="region of interest" description="Disordered" evidence="13">
    <location>
        <begin position="1"/>
        <end position="22"/>
    </location>
</feature>
<dbReference type="AlphaFoldDB" id="A0AA42AZF3"/>
<feature type="binding site" evidence="12">
    <location>
        <position position="319"/>
    </location>
    <ligand>
        <name>GTP</name>
        <dbReference type="ChEBI" id="CHEBI:37565"/>
    </ligand>
</feature>
<dbReference type="EMBL" id="JAJJMA010271166">
    <property type="protein sequence ID" value="MCL7045554.1"/>
    <property type="molecule type" value="Genomic_DNA"/>
</dbReference>
<evidence type="ECO:0000256" key="10">
    <source>
        <dbReference type="ARBA" id="ARBA00044624"/>
    </source>
</evidence>
<dbReference type="InterPro" id="IPR000340">
    <property type="entry name" value="Dual-sp_phosphatase_cat-dom"/>
</dbReference>
<dbReference type="InterPro" id="IPR013846">
    <property type="entry name" value="mRNA_cap_enzyme_C"/>
</dbReference>
<dbReference type="GO" id="GO:0006370">
    <property type="term" value="P:7-methylguanosine mRNA capping"/>
    <property type="evidence" value="ECO:0007669"/>
    <property type="project" value="UniProtKB-KW"/>
</dbReference>
<proteinExistence type="predicted"/>
<evidence type="ECO:0000256" key="7">
    <source>
        <dbReference type="ARBA" id="ARBA00023042"/>
    </source>
</evidence>
<feature type="binding site" evidence="12">
    <location>
        <position position="334"/>
    </location>
    <ligand>
        <name>GTP</name>
        <dbReference type="ChEBI" id="CHEBI:37565"/>
    </ligand>
</feature>
<evidence type="ECO:0000256" key="4">
    <source>
        <dbReference type="ARBA" id="ARBA00022679"/>
    </source>
</evidence>
<dbReference type="PANTHER" id="PTHR10367:SF17">
    <property type="entry name" value="MRNA-CAPPING ENZYME"/>
    <property type="match status" value="1"/>
</dbReference>
<dbReference type="GO" id="GO:0006310">
    <property type="term" value="P:DNA recombination"/>
    <property type="evidence" value="ECO:0007669"/>
    <property type="project" value="InterPro"/>
</dbReference>